<dbReference type="InterPro" id="IPR000550">
    <property type="entry name" value="Hppk"/>
</dbReference>
<dbReference type="NCBIfam" id="TIGR01498">
    <property type="entry name" value="folK"/>
    <property type="match status" value="1"/>
</dbReference>
<dbReference type="GO" id="GO:0046656">
    <property type="term" value="P:folic acid biosynthetic process"/>
    <property type="evidence" value="ECO:0007669"/>
    <property type="project" value="UniProtKB-KW"/>
</dbReference>
<keyword evidence="7" id="KW-0418">Kinase</keyword>
<evidence type="ECO:0000256" key="9">
    <source>
        <dbReference type="ARBA" id="ARBA00022909"/>
    </source>
</evidence>
<dbReference type="Gene3D" id="3.30.70.560">
    <property type="entry name" value="7,8-Dihydro-6-hydroxymethylpterin-pyrophosphokinase HPPK"/>
    <property type="match status" value="1"/>
</dbReference>
<dbReference type="InterPro" id="IPR035907">
    <property type="entry name" value="Hppk_sf"/>
</dbReference>
<gene>
    <name evidence="14" type="primary">folK</name>
    <name evidence="14" type="ORF">HYY20_13660</name>
</gene>
<comment type="similarity">
    <text evidence="2">Belongs to the HPPK family.</text>
</comment>
<dbReference type="GO" id="GO:0005524">
    <property type="term" value="F:ATP binding"/>
    <property type="evidence" value="ECO:0007669"/>
    <property type="project" value="UniProtKB-KW"/>
</dbReference>
<dbReference type="Proteomes" id="UP000769766">
    <property type="component" value="Unassembled WGS sequence"/>
</dbReference>
<dbReference type="PANTHER" id="PTHR43071">
    <property type="entry name" value="2-AMINO-4-HYDROXY-6-HYDROXYMETHYLDIHYDROPTERIDINE PYROPHOSPHOKINASE"/>
    <property type="match status" value="1"/>
</dbReference>
<keyword evidence="9" id="KW-0289">Folate biosynthesis</keyword>
<proteinExistence type="inferred from homology"/>
<keyword evidence="5 14" id="KW-0808">Transferase</keyword>
<dbReference type="EC" id="2.7.6.3" evidence="3"/>
<evidence type="ECO:0000313" key="14">
    <source>
        <dbReference type="EMBL" id="MBI2877917.1"/>
    </source>
</evidence>
<comment type="function">
    <text evidence="10">Catalyzes the transfer of pyrophosphate from adenosine triphosphate (ATP) to 6-hydroxymethyl-7,8-dihydropterin, an enzymatic step in folate biosynthesis pathway.</text>
</comment>
<dbReference type="PROSITE" id="PS00794">
    <property type="entry name" value="HPPK"/>
    <property type="match status" value="1"/>
</dbReference>
<evidence type="ECO:0000256" key="5">
    <source>
        <dbReference type="ARBA" id="ARBA00022679"/>
    </source>
</evidence>
<sequence>MAKSYIGIGANLGEPLCNCRRAVQLLAQEEGLEVVQRSSLYKTEPIGYTNQPWFINGVVALEGSLSPRELLRRLQAIERLLGRERETRWGPRTIDLDLLSYEDWILQEEGLVIPHPRIAERRFVLVPLAEIVPDWRHPQSQRTIQELLQTAGGGQVIRIPDAWGT</sequence>
<evidence type="ECO:0000256" key="10">
    <source>
        <dbReference type="ARBA" id="ARBA00029409"/>
    </source>
</evidence>
<dbReference type="EMBL" id="JACPRF010000414">
    <property type="protein sequence ID" value="MBI2877917.1"/>
    <property type="molecule type" value="Genomic_DNA"/>
</dbReference>
<reference evidence="14" key="1">
    <citation type="submission" date="2020-07" db="EMBL/GenBank/DDBJ databases">
        <title>Huge and variable diversity of episymbiotic CPR bacteria and DPANN archaea in groundwater ecosystems.</title>
        <authorList>
            <person name="He C.Y."/>
            <person name="Keren R."/>
            <person name="Whittaker M."/>
            <person name="Farag I.F."/>
            <person name="Doudna J."/>
            <person name="Cate J.H.D."/>
            <person name="Banfield J.F."/>
        </authorList>
    </citation>
    <scope>NUCLEOTIDE SEQUENCE</scope>
    <source>
        <strain evidence="14">NC_groundwater_672_Ag_B-0.1um_62_36</strain>
    </source>
</reference>
<evidence type="ECO:0000256" key="6">
    <source>
        <dbReference type="ARBA" id="ARBA00022741"/>
    </source>
</evidence>
<evidence type="ECO:0000256" key="11">
    <source>
        <dbReference type="ARBA" id="ARBA00029766"/>
    </source>
</evidence>
<evidence type="ECO:0000256" key="3">
    <source>
        <dbReference type="ARBA" id="ARBA00013253"/>
    </source>
</evidence>
<dbReference type="GO" id="GO:0003848">
    <property type="term" value="F:2-amino-4-hydroxy-6-hydroxymethyldihydropteridine diphosphokinase activity"/>
    <property type="evidence" value="ECO:0007669"/>
    <property type="project" value="UniProtKB-EC"/>
</dbReference>
<dbReference type="PANTHER" id="PTHR43071:SF1">
    <property type="entry name" value="2-AMINO-4-HYDROXY-6-HYDROXYMETHYLDIHYDROPTERIDINE PYROPHOSPHOKINASE"/>
    <property type="match status" value="1"/>
</dbReference>
<keyword evidence="8" id="KW-0067">ATP-binding</keyword>
<evidence type="ECO:0000313" key="15">
    <source>
        <dbReference type="Proteomes" id="UP000769766"/>
    </source>
</evidence>
<dbReference type="GO" id="GO:0016301">
    <property type="term" value="F:kinase activity"/>
    <property type="evidence" value="ECO:0007669"/>
    <property type="project" value="UniProtKB-KW"/>
</dbReference>
<protein>
    <recommendedName>
        <fullName evidence="4">2-amino-4-hydroxy-6-hydroxymethyldihydropteridine pyrophosphokinase</fullName>
        <ecNumber evidence="3">2.7.6.3</ecNumber>
    </recommendedName>
    <alternativeName>
        <fullName evidence="11">6-hydroxymethyl-7,8-dihydropterin pyrophosphokinase</fullName>
    </alternativeName>
    <alternativeName>
        <fullName evidence="12">7,8-dihydro-6-hydroxymethylpterin-pyrophosphokinase</fullName>
    </alternativeName>
</protein>
<dbReference type="AlphaFoldDB" id="A0A932FY11"/>
<feature type="domain" description="7,8-dihydro-6-hydroxymethylpterin-pyrophosphokinase" evidence="13">
    <location>
        <begin position="88"/>
        <end position="99"/>
    </location>
</feature>
<evidence type="ECO:0000259" key="13">
    <source>
        <dbReference type="PROSITE" id="PS00794"/>
    </source>
</evidence>
<accession>A0A932FY11</accession>
<evidence type="ECO:0000256" key="1">
    <source>
        <dbReference type="ARBA" id="ARBA00005051"/>
    </source>
</evidence>
<organism evidence="14 15">
    <name type="scientific">Tectimicrobiota bacterium</name>
    <dbReference type="NCBI Taxonomy" id="2528274"/>
    <lineage>
        <taxon>Bacteria</taxon>
        <taxon>Pseudomonadati</taxon>
        <taxon>Nitrospinota/Tectimicrobiota group</taxon>
        <taxon>Candidatus Tectimicrobiota</taxon>
    </lineage>
</organism>
<evidence type="ECO:0000256" key="8">
    <source>
        <dbReference type="ARBA" id="ARBA00022840"/>
    </source>
</evidence>
<dbReference type="CDD" id="cd00483">
    <property type="entry name" value="HPPK"/>
    <property type="match status" value="1"/>
</dbReference>
<comment type="pathway">
    <text evidence="1">Cofactor biosynthesis; tetrahydrofolate biosynthesis; 2-amino-4-hydroxy-6-hydroxymethyl-7,8-dihydropteridine diphosphate from 7,8-dihydroneopterin triphosphate: step 4/4.</text>
</comment>
<keyword evidence="6" id="KW-0547">Nucleotide-binding</keyword>
<dbReference type="Pfam" id="PF01288">
    <property type="entry name" value="HPPK"/>
    <property type="match status" value="1"/>
</dbReference>
<evidence type="ECO:0000256" key="4">
    <source>
        <dbReference type="ARBA" id="ARBA00016218"/>
    </source>
</evidence>
<comment type="caution">
    <text evidence="14">The sequence shown here is derived from an EMBL/GenBank/DDBJ whole genome shotgun (WGS) entry which is preliminary data.</text>
</comment>
<name>A0A932FY11_UNCTE</name>
<dbReference type="SUPFAM" id="SSF55083">
    <property type="entry name" value="6-hydroxymethyl-7,8-dihydropterin pyrophosphokinase, HPPK"/>
    <property type="match status" value="1"/>
</dbReference>
<evidence type="ECO:0000256" key="2">
    <source>
        <dbReference type="ARBA" id="ARBA00005810"/>
    </source>
</evidence>
<evidence type="ECO:0000256" key="7">
    <source>
        <dbReference type="ARBA" id="ARBA00022777"/>
    </source>
</evidence>
<evidence type="ECO:0000256" key="12">
    <source>
        <dbReference type="ARBA" id="ARBA00033413"/>
    </source>
</evidence>